<proteinExistence type="predicted"/>
<keyword evidence="3" id="KW-1185">Reference proteome</keyword>
<sequence>MVHKICIDEDGEFQSDSNWICKDCKLEQTPKPLLQVNLAECENTLRMDNRDLLLVLIQQQKGILNFLSFMSEKYEEWHKSMYEVNKVIKENEILKDRITIIENKLKIFQSDKEKLKTGITADKKGKTNVPVEVRIETISNIQEDLEKKTKENNIIAERGNEENIEEVNYAKATKTKNDVNKPSTSTSVEKEGVEEKKEENEGQWIQVENY</sequence>
<gene>
    <name evidence="2" type="ORF">O3M35_009405</name>
</gene>
<feature type="region of interest" description="Disordered" evidence="1">
    <location>
        <begin position="169"/>
        <end position="210"/>
    </location>
</feature>
<feature type="compositionally biased region" description="Basic and acidic residues" evidence="1">
    <location>
        <begin position="188"/>
        <end position="200"/>
    </location>
</feature>
<evidence type="ECO:0000313" key="3">
    <source>
        <dbReference type="Proteomes" id="UP001461498"/>
    </source>
</evidence>
<reference evidence="2 3" key="1">
    <citation type="submission" date="2022-12" db="EMBL/GenBank/DDBJ databases">
        <title>Chromosome-level genome assembly of true bugs.</title>
        <authorList>
            <person name="Ma L."/>
            <person name="Li H."/>
        </authorList>
    </citation>
    <scope>NUCLEOTIDE SEQUENCE [LARGE SCALE GENOMIC DNA]</scope>
    <source>
        <strain evidence="2">Lab_2022b</strain>
    </source>
</reference>
<dbReference type="Proteomes" id="UP001461498">
    <property type="component" value="Unassembled WGS sequence"/>
</dbReference>
<organism evidence="2 3">
    <name type="scientific">Rhynocoris fuscipes</name>
    <dbReference type="NCBI Taxonomy" id="488301"/>
    <lineage>
        <taxon>Eukaryota</taxon>
        <taxon>Metazoa</taxon>
        <taxon>Ecdysozoa</taxon>
        <taxon>Arthropoda</taxon>
        <taxon>Hexapoda</taxon>
        <taxon>Insecta</taxon>
        <taxon>Pterygota</taxon>
        <taxon>Neoptera</taxon>
        <taxon>Paraneoptera</taxon>
        <taxon>Hemiptera</taxon>
        <taxon>Heteroptera</taxon>
        <taxon>Panheteroptera</taxon>
        <taxon>Cimicomorpha</taxon>
        <taxon>Reduviidae</taxon>
        <taxon>Harpactorinae</taxon>
        <taxon>Harpactorini</taxon>
        <taxon>Rhynocoris</taxon>
    </lineage>
</organism>
<evidence type="ECO:0000256" key="1">
    <source>
        <dbReference type="SAM" id="MobiDB-lite"/>
    </source>
</evidence>
<dbReference type="EMBL" id="JAPXFL010000006">
    <property type="protein sequence ID" value="KAK9505321.1"/>
    <property type="molecule type" value="Genomic_DNA"/>
</dbReference>
<comment type="caution">
    <text evidence="2">The sequence shown here is derived from an EMBL/GenBank/DDBJ whole genome shotgun (WGS) entry which is preliminary data.</text>
</comment>
<accession>A0AAW1D3L8</accession>
<evidence type="ECO:0000313" key="2">
    <source>
        <dbReference type="EMBL" id="KAK9505321.1"/>
    </source>
</evidence>
<name>A0AAW1D3L8_9HEMI</name>
<dbReference type="AlphaFoldDB" id="A0AAW1D3L8"/>
<protein>
    <submittedName>
        <fullName evidence="2">Uncharacterized protein</fullName>
    </submittedName>
</protein>